<evidence type="ECO:0000313" key="2">
    <source>
        <dbReference type="EMBL" id="EFL52729.1"/>
    </source>
</evidence>
<accession>E1JRW0</accession>
<dbReference type="InterPro" id="IPR050229">
    <property type="entry name" value="GlpE_sulfurtransferase"/>
</dbReference>
<organism evidence="2 3">
    <name type="scientific">Solidesulfovibrio fructosivorans JJ]</name>
    <dbReference type="NCBI Taxonomy" id="596151"/>
    <lineage>
        <taxon>Bacteria</taxon>
        <taxon>Pseudomonadati</taxon>
        <taxon>Thermodesulfobacteriota</taxon>
        <taxon>Desulfovibrionia</taxon>
        <taxon>Desulfovibrionales</taxon>
        <taxon>Desulfovibrionaceae</taxon>
        <taxon>Solidesulfovibrio</taxon>
    </lineage>
</organism>
<dbReference type="STRING" id="596151.DesfrDRAFT_0359"/>
<dbReference type="SMART" id="SM00450">
    <property type="entry name" value="RHOD"/>
    <property type="match status" value="1"/>
</dbReference>
<dbReference type="Gene3D" id="3.40.250.10">
    <property type="entry name" value="Rhodanese-like domain"/>
    <property type="match status" value="1"/>
</dbReference>
<dbReference type="CDD" id="cd00158">
    <property type="entry name" value="RHOD"/>
    <property type="match status" value="1"/>
</dbReference>
<dbReference type="EMBL" id="AECZ01000002">
    <property type="protein sequence ID" value="EFL52729.1"/>
    <property type="molecule type" value="Genomic_DNA"/>
</dbReference>
<dbReference type="PANTHER" id="PTHR43031:SF16">
    <property type="entry name" value="OXIDOREDUCTASE"/>
    <property type="match status" value="1"/>
</dbReference>
<name>E1JRW0_SOLFR</name>
<proteinExistence type="predicted"/>
<dbReference type="Pfam" id="PF00581">
    <property type="entry name" value="Rhodanese"/>
    <property type="match status" value="1"/>
</dbReference>
<feature type="domain" description="Rhodanese" evidence="1">
    <location>
        <begin position="39"/>
        <end position="127"/>
    </location>
</feature>
<protein>
    <submittedName>
        <fullName evidence="2">Rhodanese domain protein</fullName>
    </submittedName>
</protein>
<dbReference type="RefSeq" id="WP_005990533.1">
    <property type="nucleotide sequence ID" value="NZ_AECZ01000002.1"/>
</dbReference>
<dbReference type="AlphaFoldDB" id="E1JRW0"/>
<keyword evidence="3" id="KW-1185">Reference proteome</keyword>
<gene>
    <name evidence="2" type="ORF">DesfrDRAFT_0359</name>
</gene>
<dbReference type="SUPFAM" id="SSF52821">
    <property type="entry name" value="Rhodanese/Cell cycle control phosphatase"/>
    <property type="match status" value="1"/>
</dbReference>
<dbReference type="PROSITE" id="PS50206">
    <property type="entry name" value="RHODANESE_3"/>
    <property type="match status" value="1"/>
</dbReference>
<dbReference type="PANTHER" id="PTHR43031">
    <property type="entry name" value="FAD-DEPENDENT OXIDOREDUCTASE"/>
    <property type="match status" value="1"/>
</dbReference>
<dbReference type="OrthoDB" id="9789348at2"/>
<sequence length="131" mass="14339">MKALLLFLVVFFLLWDLGWMVAGVHQMLPWRLRRLRDETPPGPQVLDVRTPAEFALFHIPGAINRPDALLADPAALGLDPKRPVVVACMTGHRSPFVAKRLAAQGYDAANLTWGMLGWKLAGGKSVSGGTR</sequence>
<evidence type="ECO:0000313" key="3">
    <source>
        <dbReference type="Proteomes" id="UP000006250"/>
    </source>
</evidence>
<comment type="caution">
    <text evidence="2">The sequence shown here is derived from an EMBL/GenBank/DDBJ whole genome shotgun (WGS) entry which is preliminary data.</text>
</comment>
<reference evidence="2 3" key="1">
    <citation type="submission" date="2010-08" db="EMBL/GenBank/DDBJ databases">
        <title>The draft genome of Desulfovibrio fructosovorans JJ.</title>
        <authorList>
            <consortium name="US DOE Joint Genome Institute (JGI-PGF)"/>
            <person name="Lucas S."/>
            <person name="Copeland A."/>
            <person name="Lapidus A."/>
            <person name="Cheng J.-F."/>
            <person name="Bruce D."/>
            <person name="Goodwin L."/>
            <person name="Pitluck S."/>
            <person name="Land M.L."/>
            <person name="Hauser L."/>
            <person name="Chang Y.-J."/>
            <person name="Jeffries C."/>
            <person name="Wall J.D."/>
            <person name="Stahl D.A."/>
            <person name="Arkin A.P."/>
            <person name="Dehal P."/>
            <person name="Stolyar S.M."/>
            <person name="Hazen T.C."/>
            <person name="Woyke T.J."/>
        </authorList>
    </citation>
    <scope>NUCLEOTIDE SEQUENCE [LARGE SCALE GENOMIC DNA]</scope>
    <source>
        <strain evidence="2 3">JJ</strain>
    </source>
</reference>
<dbReference type="InterPro" id="IPR036873">
    <property type="entry name" value="Rhodanese-like_dom_sf"/>
</dbReference>
<dbReference type="Proteomes" id="UP000006250">
    <property type="component" value="Unassembled WGS sequence"/>
</dbReference>
<evidence type="ECO:0000259" key="1">
    <source>
        <dbReference type="PROSITE" id="PS50206"/>
    </source>
</evidence>
<dbReference type="InterPro" id="IPR001763">
    <property type="entry name" value="Rhodanese-like_dom"/>
</dbReference>
<dbReference type="eggNOG" id="COG0607">
    <property type="taxonomic scope" value="Bacteria"/>
</dbReference>